<evidence type="ECO:0000313" key="2">
    <source>
        <dbReference type="Proteomes" id="UP000218288"/>
    </source>
</evidence>
<proteinExistence type="predicted"/>
<dbReference type="EMBL" id="AP014813">
    <property type="protein sequence ID" value="BAU94200.1"/>
    <property type="molecule type" value="Genomic_DNA"/>
</dbReference>
<geneLocation type="plasmid" evidence="2">
    <name>pmppm04 dna</name>
</geneLocation>
<organism evidence="1 2">
    <name type="scientific">Methylorubrum populi</name>
    <dbReference type="NCBI Taxonomy" id="223967"/>
    <lineage>
        <taxon>Bacteria</taxon>
        <taxon>Pseudomonadati</taxon>
        <taxon>Pseudomonadota</taxon>
        <taxon>Alphaproteobacteria</taxon>
        <taxon>Hyphomicrobiales</taxon>
        <taxon>Methylobacteriaceae</taxon>
        <taxon>Methylorubrum</taxon>
    </lineage>
</organism>
<gene>
    <name evidence="1" type="ORF">MPPM_5595</name>
</gene>
<protein>
    <submittedName>
        <fullName evidence="1">Uncharacterized protein</fullName>
    </submittedName>
</protein>
<dbReference type="AlphaFoldDB" id="A0A160PPU2"/>
<name>A0A160PPU2_9HYPH</name>
<accession>A0A160PPU2</accession>
<dbReference type="Proteomes" id="UP000218288">
    <property type="component" value="Plasmid pMPPM04"/>
</dbReference>
<keyword evidence="1" id="KW-0614">Plasmid</keyword>
<reference evidence="1 2" key="1">
    <citation type="journal article" date="2016" name="Genome Announc.">
        <title>Complete Genome Sequence of Methylobacterium populi P-1M, Isolated from Pink-Pigmented Household Biofilm.</title>
        <authorList>
            <person name="Morohoshi T."/>
            <person name="Ikeda T."/>
        </authorList>
    </citation>
    <scope>NUCLEOTIDE SEQUENCE [LARGE SCALE GENOMIC DNA]</scope>
    <source>
        <strain evidence="1 2">P-1M</strain>
        <plasmid evidence="2">Plasmid pmppm04 dna</plasmid>
    </source>
</reference>
<sequence>MKEPSGACDRVLLRWNGSPTFAATVARSRCFNFAERETPLPVVDRRGFVTIYENGRIVWQGTEGDEPANYWQAELDI</sequence>
<evidence type="ECO:0000313" key="1">
    <source>
        <dbReference type="EMBL" id="BAU94200.1"/>
    </source>
</evidence>